<dbReference type="InterPro" id="IPR051320">
    <property type="entry name" value="Viral_Replic_Matur_Polypro"/>
</dbReference>
<dbReference type="GO" id="GO:0006508">
    <property type="term" value="P:proteolysis"/>
    <property type="evidence" value="ECO:0007669"/>
    <property type="project" value="InterPro"/>
</dbReference>
<evidence type="ECO:0008006" key="8">
    <source>
        <dbReference type="Google" id="ProtNLM"/>
    </source>
</evidence>
<protein>
    <recommendedName>
        <fullName evidence="8">CCHC-type domain-containing protein</fullName>
    </recommendedName>
</protein>
<keyword evidence="2" id="KW-0479">Metal-binding</keyword>
<dbReference type="InterPro" id="IPR001878">
    <property type="entry name" value="Znf_CCHC"/>
</dbReference>
<sequence>MALKHRQERFYRRLTRAEKSYAEARWDNENKMWRRGIVDGLKLFPAITQGEETQGKKASCKTNKDSGKVKEQKRSWEEEDDSEDEEFMDRLLHDRPPPYAVSDDVPSTSLDPGNQTQEKGVTDTVQTSDTALIQNGDSVPTAPDVPIQLQSPPQIKRIYPDVPVLETTTNLVVPPDPIYTKPRLVQIESTPKLVSQPPQLIPGYNPVAGPPLVPIPGTLEQTYGVEAPRSLGAGQTPAAISLPITVGPPVPLYAQERTRTCEQGVMTHEAIRGGSIRTPQIMAQEEQVCEQQRPLMDLSPIGAPLEAMRQAGLGVLTPQTISTNTSHTPMIHAGNISLQGFTIQQLNEWLEKNSTSRKIIVTEANPEKEKQDEYLNLVRLGAEAAEVVEGTMGVNRLESYTEAELRYLCPKITKEVGKIHQRLTNLADRYNIDIGNTKHLKRSYRLDFDTKDFDHMRSAGMTTHLKELLQSAQIWGAFEKWENRWAKKKDKGKRDSPGSIETATTPNVDSVKILPMRETAGGVLVHVPWSRGDILSFTNDYPRLREKPIEWYQQTDRFVKLAKCLWEDLNTLFEIIVPPDLWLECKRGVDWPTKEPARDKATGAPSEEVMKYYHKVIEFLKQKVSPKVTDWQKIDRTSQEVKESIHAYYERLLKAFKHYSGTETIEPKDMNHLVFRFVEGLRPEVGQMIKNHLICWQAKPIDEVLQYAKYCSDEIELKQKKLKEKVMVMQIRAAQAEIQGNGVQQMMHQQPQMNGGFQVQPRGRGRGFVNRSLDMNNVVVQNDGQVVKRMSPCHACGGMGHWKRDCPNTVHDGTVQQSMSVGAQQNPRGPRMRQQNPNLQNNLIQMPGVQPMQQMLLPRFQNVPMQSMQQQIPMVPRQQMQLPLAPMGQQQMTLPQQVTGQVTSQNNTVQQFPLRGENEMNEEWSDDSSDSEECRLAASLEVDQRGPYVEGKVMGYKVSFLVDTGATRYTVCSVEVSRLPLSGRTIRVVGVANQYLTNPITDPVQVEIGNFQGLHRFVVCDSSPVSLLGRDLLCKTKCSITCSNDGIEVQTNSDDEGDEGQLIEGGETSEDYPLITLFPVFTLIDLPADLQGSVTERVWDLTGKEVGLIKGVKPVKVQIRPNAVFPQVPQYHMTQDVLIEVTQIIADFLRQGVLKEVLSSPCNSPIMGLKKPCGKVRIVQDLRKINEIVIKCCPVVPNPAVIMFQVPCDAE</sequence>
<keyword evidence="2" id="KW-0862">Zinc</keyword>
<comment type="caution">
    <text evidence="6">The sequence shown here is derived from an EMBL/GenBank/DDBJ whole genome shotgun (WGS) entry which is preliminary data.</text>
</comment>
<dbReference type="InterPro" id="IPR021109">
    <property type="entry name" value="Peptidase_aspartic_dom_sf"/>
</dbReference>
<dbReference type="PANTHER" id="PTHR33064">
    <property type="entry name" value="POL PROTEIN"/>
    <property type="match status" value="1"/>
</dbReference>
<evidence type="ECO:0000256" key="2">
    <source>
        <dbReference type="PROSITE-ProRule" id="PRU00047"/>
    </source>
</evidence>
<dbReference type="GO" id="GO:0008270">
    <property type="term" value="F:zinc ion binding"/>
    <property type="evidence" value="ECO:0007669"/>
    <property type="project" value="UniProtKB-KW"/>
</dbReference>
<dbReference type="Pfam" id="PF00077">
    <property type="entry name" value="RVP"/>
    <property type="match status" value="1"/>
</dbReference>
<proteinExistence type="predicted"/>
<gene>
    <name evidence="6" type="ORF">NDU88_004090</name>
</gene>
<dbReference type="Pfam" id="PF00098">
    <property type="entry name" value="zf-CCHC"/>
    <property type="match status" value="1"/>
</dbReference>
<dbReference type="SUPFAM" id="SSF57756">
    <property type="entry name" value="Retrovirus zinc finger-like domains"/>
    <property type="match status" value="1"/>
</dbReference>
<dbReference type="Proteomes" id="UP001066276">
    <property type="component" value="Chromosome 2_1"/>
</dbReference>
<dbReference type="PROSITE" id="PS50175">
    <property type="entry name" value="ASP_PROT_RETROV"/>
    <property type="match status" value="1"/>
</dbReference>
<dbReference type="InterPro" id="IPR018061">
    <property type="entry name" value="Retropepsins"/>
</dbReference>
<accession>A0AAV7VHU0</accession>
<keyword evidence="7" id="KW-1185">Reference proteome</keyword>
<dbReference type="AlphaFoldDB" id="A0AAV7VHU0"/>
<dbReference type="GO" id="GO:0003676">
    <property type="term" value="F:nucleic acid binding"/>
    <property type="evidence" value="ECO:0007669"/>
    <property type="project" value="InterPro"/>
</dbReference>
<organism evidence="6 7">
    <name type="scientific">Pleurodeles waltl</name>
    <name type="common">Iberian ribbed newt</name>
    <dbReference type="NCBI Taxonomy" id="8319"/>
    <lineage>
        <taxon>Eukaryota</taxon>
        <taxon>Metazoa</taxon>
        <taxon>Chordata</taxon>
        <taxon>Craniata</taxon>
        <taxon>Vertebrata</taxon>
        <taxon>Euteleostomi</taxon>
        <taxon>Amphibia</taxon>
        <taxon>Batrachia</taxon>
        <taxon>Caudata</taxon>
        <taxon>Salamandroidea</taxon>
        <taxon>Salamandridae</taxon>
        <taxon>Pleurodelinae</taxon>
        <taxon>Pleurodeles</taxon>
    </lineage>
</organism>
<evidence type="ECO:0000259" key="4">
    <source>
        <dbReference type="PROSITE" id="PS50158"/>
    </source>
</evidence>
<keyword evidence="2" id="KW-0863">Zinc-finger</keyword>
<dbReference type="PROSITE" id="PS50158">
    <property type="entry name" value="ZF_CCHC"/>
    <property type="match status" value="1"/>
</dbReference>
<feature type="domain" description="Peptidase A2" evidence="5">
    <location>
        <begin position="958"/>
        <end position="1032"/>
    </location>
</feature>
<feature type="compositionally biased region" description="Acidic residues" evidence="3">
    <location>
        <begin position="77"/>
        <end position="87"/>
    </location>
</feature>
<feature type="domain" description="CCHC-type" evidence="4">
    <location>
        <begin position="793"/>
        <end position="808"/>
    </location>
</feature>
<dbReference type="Gene3D" id="4.10.60.10">
    <property type="entry name" value="Zinc finger, CCHC-type"/>
    <property type="match status" value="1"/>
</dbReference>
<name>A0AAV7VHU0_PLEWA</name>
<dbReference type="SUPFAM" id="SSF50630">
    <property type="entry name" value="Acid proteases"/>
    <property type="match status" value="1"/>
</dbReference>
<reference evidence="6" key="1">
    <citation type="journal article" date="2022" name="bioRxiv">
        <title>Sequencing and chromosome-scale assembly of the giantPleurodeles waltlgenome.</title>
        <authorList>
            <person name="Brown T."/>
            <person name="Elewa A."/>
            <person name="Iarovenko S."/>
            <person name="Subramanian E."/>
            <person name="Araus A.J."/>
            <person name="Petzold A."/>
            <person name="Susuki M."/>
            <person name="Suzuki K.-i.T."/>
            <person name="Hayashi T."/>
            <person name="Toyoda A."/>
            <person name="Oliveira C."/>
            <person name="Osipova E."/>
            <person name="Leigh N.D."/>
            <person name="Simon A."/>
            <person name="Yun M.H."/>
        </authorList>
    </citation>
    <scope>NUCLEOTIDE SEQUENCE</scope>
    <source>
        <strain evidence="6">20211129_DDA</strain>
        <tissue evidence="6">Liver</tissue>
    </source>
</reference>
<feature type="region of interest" description="Disordered" evidence="3">
    <location>
        <begin position="49"/>
        <end position="122"/>
    </location>
</feature>
<dbReference type="GO" id="GO:0016032">
    <property type="term" value="P:viral process"/>
    <property type="evidence" value="ECO:0007669"/>
    <property type="project" value="InterPro"/>
</dbReference>
<evidence type="ECO:0000256" key="1">
    <source>
        <dbReference type="ARBA" id="ARBA00022801"/>
    </source>
</evidence>
<dbReference type="PANTHER" id="PTHR33064:SF37">
    <property type="entry name" value="RIBONUCLEASE H"/>
    <property type="match status" value="1"/>
</dbReference>
<dbReference type="SMART" id="SM00343">
    <property type="entry name" value="ZnF_C2HC"/>
    <property type="match status" value="1"/>
</dbReference>
<dbReference type="GO" id="GO:0004190">
    <property type="term" value="F:aspartic-type endopeptidase activity"/>
    <property type="evidence" value="ECO:0007669"/>
    <property type="project" value="InterPro"/>
</dbReference>
<dbReference type="Gene3D" id="3.10.10.10">
    <property type="entry name" value="HIV Type 1 Reverse Transcriptase, subunit A, domain 1"/>
    <property type="match status" value="1"/>
</dbReference>
<keyword evidence="1" id="KW-0378">Hydrolase</keyword>
<dbReference type="InterPro" id="IPR008919">
    <property type="entry name" value="Retrov_capsid_N"/>
</dbReference>
<evidence type="ECO:0000256" key="3">
    <source>
        <dbReference type="SAM" id="MobiDB-lite"/>
    </source>
</evidence>
<dbReference type="SUPFAM" id="SSF56672">
    <property type="entry name" value="DNA/RNA polymerases"/>
    <property type="match status" value="1"/>
</dbReference>
<dbReference type="EMBL" id="JANPWB010000003">
    <property type="protein sequence ID" value="KAJ1200264.1"/>
    <property type="molecule type" value="Genomic_DNA"/>
</dbReference>
<dbReference type="InterPro" id="IPR036875">
    <property type="entry name" value="Znf_CCHC_sf"/>
</dbReference>
<dbReference type="Gene3D" id="2.40.70.10">
    <property type="entry name" value="Acid Proteases"/>
    <property type="match status" value="1"/>
</dbReference>
<feature type="compositionally biased region" description="Basic and acidic residues" evidence="3">
    <location>
        <begin position="62"/>
        <end position="76"/>
    </location>
</feature>
<dbReference type="InterPro" id="IPR043502">
    <property type="entry name" value="DNA/RNA_pol_sf"/>
</dbReference>
<evidence type="ECO:0000313" key="6">
    <source>
        <dbReference type="EMBL" id="KAJ1200264.1"/>
    </source>
</evidence>
<dbReference type="InterPro" id="IPR001995">
    <property type="entry name" value="Peptidase_A2_cat"/>
</dbReference>
<dbReference type="SUPFAM" id="SSF47943">
    <property type="entry name" value="Retrovirus capsid protein, N-terminal core domain"/>
    <property type="match status" value="1"/>
</dbReference>
<feature type="compositionally biased region" description="Polar residues" evidence="3">
    <location>
        <begin position="105"/>
        <end position="122"/>
    </location>
</feature>
<evidence type="ECO:0000259" key="5">
    <source>
        <dbReference type="PROSITE" id="PS50175"/>
    </source>
</evidence>
<evidence type="ECO:0000313" key="7">
    <source>
        <dbReference type="Proteomes" id="UP001066276"/>
    </source>
</evidence>